<organism evidence="4 5">
    <name type="scientific">Mucilaginibacter pankratovii</name>
    <dbReference type="NCBI Taxonomy" id="2772110"/>
    <lineage>
        <taxon>Bacteria</taxon>
        <taxon>Pseudomonadati</taxon>
        <taxon>Bacteroidota</taxon>
        <taxon>Sphingobacteriia</taxon>
        <taxon>Sphingobacteriales</taxon>
        <taxon>Sphingobacteriaceae</taxon>
        <taxon>Mucilaginibacter</taxon>
    </lineage>
</organism>
<reference evidence="4 5" key="1">
    <citation type="submission" date="2020-09" db="EMBL/GenBank/DDBJ databases">
        <title>Novel species of Mucilaginibacter isolated from a glacier on the Tibetan Plateau.</title>
        <authorList>
            <person name="Liu Q."/>
            <person name="Xin Y.-H."/>
        </authorList>
    </citation>
    <scope>NUCLEOTIDE SEQUENCE [LARGE SCALE GENOMIC DNA]</scope>
    <source>
        <strain evidence="4 5">ZT4R22</strain>
    </source>
</reference>
<dbReference type="InterPro" id="IPR012338">
    <property type="entry name" value="Beta-lactam/transpept-like"/>
</dbReference>
<name>A0ABR7WRD2_9SPHI</name>
<comment type="similarity">
    <text evidence="1">Belongs to the peptidase S13 family.</text>
</comment>
<dbReference type="Gene3D" id="3.50.80.20">
    <property type="entry name" value="D-Ala-D-Ala carboxypeptidase C, peptidase S13"/>
    <property type="match status" value="1"/>
</dbReference>
<keyword evidence="3" id="KW-0732">Signal</keyword>
<dbReference type="EC" id="3.4.16.4" evidence="4"/>
<accession>A0ABR7WRD2</accession>
<dbReference type="NCBIfam" id="TIGR00666">
    <property type="entry name" value="PBP4"/>
    <property type="match status" value="1"/>
</dbReference>
<evidence type="ECO:0000313" key="4">
    <source>
        <dbReference type="EMBL" id="MBD1364072.1"/>
    </source>
</evidence>
<dbReference type="Pfam" id="PF02113">
    <property type="entry name" value="Peptidase_S13"/>
    <property type="match status" value="1"/>
</dbReference>
<dbReference type="PRINTS" id="PR00922">
    <property type="entry name" value="DADACBPTASE3"/>
</dbReference>
<keyword evidence="2 4" id="KW-0378">Hydrolase</keyword>
<comment type="caution">
    <text evidence="4">The sequence shown here is derived from an EMBL/GenBank/DDBJ whole genome shotgun (WGS) entry which is preliminary data.</text>
</comment>
<keyword evidence="4" id="KW-0645">Protease</keyword>
<protein>
    <submittedName>
        <fullName evidence="4">D-alanyl-D-alanine carboxypeptidase/D-alanyl-D-alanine-endopeptidase</fullName>
        <ecNumber evidence="4">3.4.16.4</ecNumber>
    </submittedName>
</protein>
<sequence length="472" mass="51181">MNKIKSITFISLLLAGSQLHAQSLQQKLQIAFNKLQQDSQCKYATLSLTVLDAKTGEQVFAANPDMGLAPGSTLKTVTSITSFFVLGKDYQFETTVGYTGTIDKKGTLTGDIIIKGSGDPTLGSWRYATTKEGYVLNTMVEAIKKAGIKKVNGKIIGDDGSFNHQSIPDGWIWQDLGTYYGAGIAGLCWRENQFDIKLNTGGVGDAITVAGTVPNTYYLQYKSELTTGAAKTGDLAYPYLPGFNSKTMYLRGTYAIDQSKKTISAAIPDPAYDAALRLSDTLKKMGIAVSTDPASSLSLKEKSLVVPAATNSLTVIKSPELSKIVYWLNQKSVNLYAEQLLATISTKLGKGAVTTDGVEAVKDFWEAKGIDHRSMNIYDGSGLSPEDRITSSTIAHILQAAHQEKWFGDFYESLPVYNDMKMKSGSISGVQAYAGFQKNNSRELCFSIMVNNYNGPGSGIRAKMFAVLNEMK</sequence>
<gene>
    <name evidence="4" type="primary">dacB</name>
    <name evidence="4" type="ORF">IDJ77_09655</name>
</gene>
<dbReference type="Gene3D" id="3.40.710.10">
    <property type="entry name" value="DD-peptidase/beta-lactamase superfamily"/>
    <property type="match status" value="1"/>
</dbReference>
<keyword evidence="5" id="KW-1185">Reference proteome</keyword>
<proteinExistence type="inferred from homology"/>
<evidence type="ECO:0000256" key="2">
    <source>
        <dbReference type="ARBA" id="ARBA00022801"/>
    </source>
</evidence>
<evidence type="ECO:0000313" key="5">
    <source>
        <dbReference type="Proteomes" id="UP000606600"/>
    </source>
</evidence>
<evidence type="ECO:0000256" key="3">
    <source>
        <dbReference type="SAM" id="SignalP"/>
    </source>
</evidence>
<dbReference type="EMBL" id="JACWMY010000004">
    <property type="protein sequence ID" value="MBD1364072.1"/>
    <property type="molecule type" value="Genomic_DNA"/>
</dbReference>
<dbReference type="Proteomes" id="UP000606600">
    <property type="component" value="Unassembled WGS sequence"/>
</dbReference>
<dbReference type="InterPro" id="IPR000667">
    <property type="entry name" value="Peptidase_S13"/>
</dbReference>
<dbReference type="GO" id="GO:0009002">
    <property type="term" value="F:serine-type D-Ala-D-Ala carboxypeptidase activity"/>
    <property type="evidence" value="ECO:0007669"/>
    <property type="project" value="UniProtKB-EC"/>
</dbReference>
<feature type="chain" id="PRO_5046264953" evidence="3">
    <location>
        <begin position="22"/>
        <end position="472"/>
    </location>
</feature>
<evidence type="ECO:0000256" key="1">
    <source>
        <dbReference type="ARBA" id="ARBA00006096"/>
    </source>
</evidence>
<dbReference type="SUPFAM" id="SSF56601">
    <property type="entry name" value="beta-lactamase/transpeptidase-like"/>
    <property type="match status" value="1"/>
</dbReference>
<dbReference type="PANTHER" id="PTHR30023">
    <property type="entry name" value="D-ALANYL-D-ALANINE CARBOXYPEPTIDASE"/>
    <property type="match status" value="1"/>
</dbReference>
<feature type="signal peptide" evidence="3">
    <location>
        <begin position="1"/>
        <end position="21"/>
    </location>
</feature>
<dbReference type="PANTHER" id="PTHR30023:SF0">
    <property type="entry name" value="PENICILLIN-SENSITIVE CARBOXYPEPTIDASE A"/>
    <property type="match status" value="1"/>
</dbReference>
<keyword evidence="4" id="KW-0121">Carboxypeptidase</keyword>